<evidence type="ECO:0008006" key="3">
    <source>
        <dbReference type="Google" id="ProtNLM"/>
    </source>
</evidence>
<dbReference type="EMBL" id="QJNU01000455">
    <property type="protein sequence ID" value="RYO98547.1"/>
    <property type="molecule type" value="Genomic_DNA"/>
</dbReference>
<accession>A0A4V1X9W7</accession>
<gene>
    <name evidence="1" type="ORF">DL764_007054</name>
</gene>
<dbReference type="OrthoDB" id="3766406at2759"/>
<reference evidence="1 2" key="1">
    <citation type="submission" date="2018-06" db="EMBL/GenBank/DDBJ databases">
        <title>Complete Genomes of Monosporascus.</title>
        <authorList>
            <person name="Robinson A.J."/>
            <person name="Natvig D.O."/>
        </authorList>
    </citation>
    <scope>NUCLEOTIDE SEQUENCE [LARGE SCALE GENOMIC DNA]</scope>
    <source>
        <strain evidence="1 2">CBS 110550</strain>
    </source>
</reference>
<dbReference type="AlphaFoldDB" id="A0A4V1X9W7"/>
<dbReference type="Proteomes" id="UP000293360">
    <property type="component" value="Unassembled WGS sequence"/>
</dbReference>
<sequence length="402" mass="45592">MKLLVRARHLPTILRSLWKRPGGKQNQDNSFLQFPPELICLVGEFLTPAQLALFSQTCRSLRATLGRRSNAAHLSRTEYFEYLAVRARGLPEQWVCERCMALHPIVKLDAPATRHDFSSCPLALFTTSRDGHLYRRSRGDSRLGYSQFRIDHHHVQLALKYTRLQHHKYNSYLQALMAPHHDMRFGPRAAILHRAAIPCKLHYSAYPKVVAGDDGNLRFLLLSTWRYHKGREDISLRNIGYQRICPHLELNDCTVPCLHGDPSHVLETAVEEALEARGDGRERIGACPRCATDFSVQLTSEYLNLHVWQDFGPEGSPVDLAWKSQSSAHGLDGVPNWRFAGPTLYHEPGTIRKLYGPEVPDEAVKPRNKPSVPVNYHPSSPTVAETSEMLLAINLMVLTCHH</sequence>
<dbReference type="SUPFAM" id="SSF81383">
    <property type="entry name" value="F-box domain"/>
    <property type="match status" value="1"/>
</dbReference>
<protein>
    <recommendedName>
        <fullName evidence="3">F-box domain-containing protein</fullName>
    </recommendedName>
</protein>
<evidence type="ECO:0000313" key="2">
    <source>
        <dbReference type="Proteomes" id="UP000293360"/>
    </source>
</evidence>
<name>A0A4V1X9W7_9PEZI</name>
<comment type="caution">
    <text evidence="1">The sequence shown here is derived from an EMBL/GenBank/DDBJ whole genome shotgun (WGS) entry which is preliminary data.</text>
</comment>
<keyword evidence="2" id="KW-1185">Reference proteome</keyword>
<proteinExistence type="predicted"/>
<organism evidence="1 2">
    <name type="scientific">Monosporascus ibericus</name>
    <dbReference type="NCBI Taxonomy" id="155417"/>
    <lineage>
        <taxon>Eukaryota</taxon>
        <taxon>Fungi</taxon>
        <taxon>Dikarya</taxon>
        <taxon>Ascomycota</taxon>
        <taxon>Pezizomycotina</taxon>
        <taxon>Sordariomycetes</taxon>
        <taxon>Xylariomycetidae</taxon>
        <taxon>Xylariales</taxon>
        <taxon>Xylariales incertae sedis</taxon>
        <taxon>Monosporascus</taxon>
    </lineage>
</organism>
<evidence type="ECO:0000313" key="1">
    <source>
        <dbReference type="EMBL" id="RYO98547.1"/>
    </source>
</evidence>
<dbReference type="STRING" id="155417.A0A4V1X9W7"/>
<dbReference type="InterPro" id="IPR036047">
    <property type="entry name" value="F-box-like_dom_sf"/>
</dbReference>